<feature type="region of interest" description="Disordered" evidence="1">
    <location>
        <begin position="155"/>
        <end position="281"/>
    </location>
</feature>
<dbReference type="KEGG" id="mac:MA_1765"/>
<dbReference type="EnsemblBacteria" id="AAM05171">
    <property type="protein sequence ID" value="AAM05171"/>
    <property type="gene ID" value="MA_1765"/>
</dbReference>
<keyword evidence="2" id="KW-1133">Transmembrane helix</keyword>
<evidence type="ECO:0000256" key="1">
    <source>
        <dbReference type="SAM" id="MobiDB-lite"/>
    </source>
</evidence>
<dbReference type="InParanoid" id="Q8TPY8"/>
<dbReference type="AlphaFoldDB" id="Q8TPY8"/>
<dbReference type="GO" id="GO:0004181">
    <property type="term" value="F:metallocarboxypeptidase activity"/>
    <property type="evidence" value="ECO:0000318"/>
    <property type="project" value="GO_Central"/>
</dbReference>
<feature type="compositionally biased region" description="Low complexity" evidence="1">
    <location>
        <begin position="267"/>
        <end position="281"/>
    </location>
</feature>
<evidence type="ECO:0008006" key="5">
    <source>
        <dbReference type="Google" id="ProtNLM"/>
    </source>
</evidence>
<feature type="compositionally biased region" description="Low complexity" evidence="1">
    <location>
        <begin position="200"/>
        <end position="212"/>
    </location>
</feature>
<protein>
    <recommendedName>
        <fullName evidence="5">Cell surface protein</fullName>
    </recommendedName>
</protein>
<evidence type="ECO:0000313" key="3">
    <source>
        <dbReference type="EMBL" id="AAM05171.1"/>
    </source>
</evidence>
<keyword evidence="4" id="KW-1185">Reference proteome</keyword>
<reference evidence="3 4" key="1">
    <citation type="journal article" date="2002" name="Genome Res.">
        <title>The genome of Methanosarcina acetivorans reveals extensive metabolic and physiological diversity.</title>
        <authorList>
            <person name="Galagan J.E."/>
            <person name="Nusbaum C."/>
            <person name="Roy A."/>
            <person name="Endrizzi M.G."/>
            <person name="Macdonald P."/>
            <person name="FitzHugh W."/>
            <person name="Calvo S."/>
            <person name="Engels R."/>
            <person name="Smirnov S."/>
            <person name="Atnoor D."/>
            <person name="Brown A."/>
            <person name="Allen N."/>
            <person name="Naylor J."/>
            <person name="Stange-Thomann N."/>
            <person name="DeArellano K."/>
            <person name="Johnson R."/>
            <person name="Linton L."/>
            <person name="McEwan P."/>
            <person name="McKernan K."/>
            <person name="Talamas J."/>
            <person name="Tirrell A."/>
            <person name="Ye W."/>
            <person name="Zimmer A."/>
            <person name="Barber R.D."/>
            <person name="Cann I."/>
            <person name="Graham D.E."/>
            <person name="Grahame D.A."/>
            <person name="Guss A."/>
            <person name="Hedderich R."/>
            <person name="Ingram-Smith C."/>
            <person name="Kuettner C.H."/>
            <person name="Krzycki J.A."/>
            <person name="Leigh J.A."/>
            <person name="Li W."/>
            <person name="Liu J."/>
            <person name="Mukhopadhyay B."/>
            <person name="Reeve J.N."/>
            <person name="Smith K."/>
            <person name="Springer T.A."/>
            <person name="Umayam L.A."/>
            <person name="White O."/>
            <person name="White R.H."/>
            <person name="de Macario E.C."/>
            <person name="Ferry J.G."/>
            <person name="Jarrell K.F."/>
            <person name="Jing H."/>
            <person name="Macario A.J.L."/>
            <person name="Paulsen I."/>
            <person name="Pritchett M."/>
            <person name="Sowers K.R."/>
            <person name="Swanson R.V."/>
            <person name="Zinder S.H."/>
            <person name="Lander E."/>
            <person name="Metcalf W.W."/>
            <person name="Birren B."/>
        </authorList>
    </citation>
    <scope>NUCLEOTIDE SEQUENCE [LARGE SCALE GENOMIC DNA]</scope>
    <source>
        <strain evidence="4">ATCC 35395 / DSM 2834 / JCM 12185 / C2A</strain>
    </source>
</reference>
<name>Q8TPY8_METAC</name>
<keyword evidence="2" id="KW-0472">Membrane</keyword>
<dbReference type="OrthoDB" id="137819at2157"/>
<feature type="compositionally biased region" description="Acidic residues" evidence="1">
    <location>
        <begin position="165"/>
        <end position="192"/>
    </location>
</feature>
<evidence type="ECO:0000313" key="4">
    <source>
        <dbReference type="Proteomes" id="UP000002487"/>
    </source>
</evidence>
<dbReference type="GO" id="GO:0005615">
    <property type="term" value="C:extracellular space"/>
    <property type="evidence" value="ECO:0000318"/>
    <property type="project" value="GO_Central"/>
</dbReference>
<dbReference type="RefSeq" id="WP_011021768.1">
    <property type="nucleotide sequence ID" value="NC_003552.1"/>
</dbReference>
<gene>
    <name evidence="3" type="ordered locus">MA_1765</name>
</gene>
<evidence type="ECO:0000256" key="2">
    <source>
        <dbReference type="SAM" id="Phobius"/>
    </source>
</evidence>
<dbReference type="GO" id="GO:0006518">
    <property type="term" value="P:peptide metabolic process"/>
    <property type="evidence" value="ECO:0000318"/>
    <property type="project" value="GO_Central"/>
</dbReference>
<accession>Q8TPY8</accession>
<keyword evidence="2" id="KW-0812">Transmembrane</keyword>
<dbReference type="HOGENOM" id="CLU_080906_0_0_2"/>
<dbReference type="GeneID" id="1473653"/>
<dbReference type="STRING" id="188937.MA_1765"/>
<dbReference type="Proteomes" id="UP000002487">
    <property type="component" value="Chromosome"/>
</dbReference>
<organism evidence="3 4">
    <name type="scientific">Methanosarcina acetivorans (strain ATCC 35395 / DSM 2834 / JCM 12185 / C2A)</name>
    <dbReference type="NCBI Taxonomy" id="188937"/>
    <lineage>
        <taxon>Archaea</taxon>
        <taxon>Methanobacteriati</taxon>
        <taxon>Methanobacteriota</taxon>
        <taxon>Stenosarchaea group</taxon>
        <taxon>Methanomicrobia</taxon>
        <taxon>Methanosarcinales</taxon>
        <taxon>Methanosarcinaceae</taxon>
        <taxon>Methanosarcina</taxon>
    </lineage>
</organism>
<feature type="compositionally biased region" description="Basic and acidic residues" evidence="1">
    <location>
        <begin position="223"/>
        <end position="265"/>
    </location>
</feature>
<dbReference type="EMBL" id="AE010299">
    <property type="protein sequence ID" value="AAM05171.1"/>
    <property type="molecule type" value="Genomic_DNA"/>
</dbReference>
<sequence>MQKRSGVLISILLAFATLLSALICTGLAEASPSLIIEPSEEISLGTGEICELSLSADSLPEGLSGYKLTVELTDPDVAEIQAVNFPEWASLTDVSELPASSVKLKAVDLQEAIDGEAEDVELAVLTLKGLEGGSTGITVTVSKMDDDSENTIILEGAEYPKEDGGDSEEDGGDSEEDGGDSEENTSVEDNVETSDSVKTSDPLSQSNSSSMSVIQEDPNETAEEMKNSADENSSLKKEVEISSPETSEKQDDLIHSDEEADESKNDTGNNTGTGNSTGNSTLPGFGFIYSISVFVFFVVIYSRSKK</sequence>
<feature type="transmembrane region" description="Helical" evidence="2">
    <location>
        <begin position="282"/>
        <end position="301"/>
    </location>
</feature>
<proteinExistence type="predicted"/>
<dbReference type="GO" id="GO:0016485">
    <property type="term" value="P:protein processing"/>
    <property type="evidence" value="ECO:0000318"/>
    <property type="project" value="GO_Central"/>
</dbReference>